<evidence type="ECO:0000256" key="2">
    <source>
        <dbReference type="ARBA" id="ARBA00008561"/>
    </source>
</evidence>
<dbReference type="RefSeq" id="YP_009144875.1">
    <property type="nucleotide sequence ID" value="NC_027269.1"/>
</dbReference>
<dbReference type="InterPro" id="IPR006924">
    <property type="entry name" value="Ribosomal_cS23-like"/>
</dbReference>
<evidence type="ECO:0000256" key="5">
    <source>
        <dbReference type="ARBA" id="ARBA00022640"/>
    </source>
</evidence>
<dbReference type="Pfam" id="PF04839">
    <property type="entry name" value="PSRP-3_Ycf65"/>
    <property type="match status" value="1"/>
</dbReference>
<keyword evidence="6 10" id="KW-0689">Ribosomal protein</keyword>
<evidence type="ECO:0000256" key="1">
    <source>
        <dbReference type="ARBA" id="ARBA00004229"/>
    </source>
</evidence>
<gene>
    <name evidence="9" type="primary">ycf65</name>
</gene>
<sequence>MERFILKFLWLEKSIGVALDQKVGEKTTPLNDFKFWPGEDSWNITLKYLENSVIITEAEKVRLLNTLTDVITYWQDRDLSKKTWTKKEIFHLQEKFPGCVFVGFN</sequence>
<proteinExistence type="inferred from homology"/>
<comment type="subcellular location">
    <subcellularLocation>
        <location evidence="1">Plastid</location>
        <location evidence="1">Chloroplast</location>
    </subcellularLocation>
</comment>
<dbReference type="GO" id="GO:0005840">
    <property type="term" value="C:ribosome"/>
    <property type="evidence" value="ECO:0007669"/>
    <property type="project" value="UniProtKB-KW"/>
</dbReference>
<evidence type="ECO:0000313" key="9">
    <source>
        <dbReference type="EMBL" id="ABB02337.1"/>
    </source>
</evidence>
<comment type="similarity">
    <text evidence="2">Belongs to the chloroplast-specific ribosomal protein cS23 family.</text>
</comment>
<evidence type="ECO:0000256" key="6">
    <source>
        <dbReference type="ARBA" id="ARBA00022980"/>
    </source>
</evidence>
<protein>
    <recommendedName>
        <fullName evidence="8">30S ribosomal protein 3, chloroplastic</fullName>
    </recommendedName>
</protein>
<dbReference type="PANTHER" id="PTHR35108:SF1">
    <property type="entry name" value="OS04G0461100 PROTEIN"/>
    <property type="match status" value="1"/>
</dbReference>
<dbReference type="PANTHER" id="PTHR35108">
    <property type="entry name" value="30S RIBOSOMAL PROTEIN 3, CHLOROPLASTIC"/>
    <property type="match status" value="1"/>
</dbReference>
<keyword evidence="4 9" id="KW-0150">Chloroplast</keyword>
<organism evidence="9">
    <name type="scientific">Euglena anabaena</name>
    <name type="common">Euglenaria anabaena</name>
    <dbReference type="NCBI Taxonomy" id="38273"/>
    <lineage>
        <taxon>Eukaryota</taxon>
        <taxon>Discoba</taxon>
        <taxon>Euglenozoa</taxon>
        <taxon>Euglenida</taxon>
        <taxon>Spirocuta</taxon>
        <taxon>Euglenophyceae</taxon>
        <taxon>Euglenales</taxon>
        <taxon>Euglenaceae</taxon>
        <taxon>Euglenaria</taxon>
    </lineage>
</organism>
<evidence type="ECO:0000313" key="10">
    <source>
        <dbReference type="EMBL" id="AKJ83322.1"/>
    </source>
</evidence>
<reference evidence="10" key="2">
    <citation type="journal article" date="2015" name="J. Eukaryot. Microbiol.">
        <title>Chloroplast Genome Evolution in the Euglenaceae.</title>
        <authorList>
            <person name="Bennett M.S."/>
            <person name="Triemer R.E."/>
        </authorList>
    </citation>
    <scope>NUCLEOTIDE SEQUENCE</scope>
    <source>
        <strain evidence="10">UTEX 373</strain>
    </source>
</reference>
<dbReference type="Gene3D" id="3.30.390.140">
    <property type="match status" value="1"/>
</dbReference>
<keyword evidence="5 9" id="KW-0934">Plastid</keyword>
<keyword evidence="7" id="KW-0687">Ribonucleoprotein</keyword>
<reference evidence="9" key="1">
    <citation type="submission" date="2005-07" db="EMBL/GenBank/DDBJ databases">
        <title>Evolution of genetic elements in Euglena species.</title>
        <authorList>
            <person name="Sheveleva E.V."/>
            <person name="De Armond R.L."/>
            <person name="Perkumas K.M."/>
            <person name="Giordani N.V."/>
            <person name="Hallick R.B."/>
        </authorList>
    </citation>
    <scope>NUCLEOTIDE SEQUENCE</scope>
</reference>
<dbReference type="AlphaFoldDB" id="Q0R3M9"/>
<dbReference type="InterPro" id="IPR038447">
    <property type="entry name" value="PSRP-3/Ycf65_sf"/>
</dbReference>
<dbReference type="GO" id="GO:0003735">
    <property type="term" value="F:structural constituent of ribosome"/>
    <property type="evidence" value="ECO:0007669"/>
    <property type="project" value="InterPro"/>
</dbReference>
<evidence type="ECO:0000256" key="3">
    <source>
        <dbReference type="ARBA" id="ARBA00011458"/>
    </source>
</evidence>
<dbReference type="GeneID" id="24573192"/>
<evidence type="ECO:0000256" key="8">
    <source>
        <dbReference type="ARBA" id="ARBA00035379"/>
    </source>
</evidence>
<evidence type="ECO:0000256" key="4">
    <source>
        <dbReference type="ARBA" id="ARBA00022528"/>
    </source>
</evidence>
<accession>Q0R3M9</accession>
<geneLocation type="chloroplast" evidence="9"/>
<dbReference type="GO" id="GO:0006412">
    <property type="term" value="P:translation"/>
    <property type="evidence" value="ECO:0007669"/>
    <property type="project" value="InterPro"/>
</dbReference>
<name>Q0R3M9_EUGAN</name>
<dbReference type="GO" id="GO:1990904">
    <property type="term" value="C:ribonucleoprotein complex"/>
    <property type="evidence" value="ECO:0007669"/>
    <property type="project" value="UniProtKB-KW"/>
</dbReference>
<evidence type="ECO:0000256" key="7">
    <source>
        <dbReference type="ARBA" id="ARBA00023274"/>
    </source>
</evidence>
<dbReference type="EMBL" id="KP453743">
    <property type="protein sequence ID" value="AKJ83322.1"/>
    <property type="molecule type" value="Genomic_DNA"/>
</dbReference>
<dbReference type="GO" id="GO:0009507">
    <property type="term" value="C:chloroplast"/>
    <property type="evidence" value="ECO:0007669"/>
    <property type="project" value="UniProtKB-SubCell"/>
</dbReference>
<comment type="subunit">
    <text evidence="3">Part of the 30S ribosomal subunit.</text>
</comment>
<dbReference type="EMBL" id="DQ128154">
    <property type="protein sequence ID" value="ABB02337.1"/>
    <property type="molecule type" value="Genomic_DNA"/>
</dbReference>